<evidence type="ECO:0000313" key="1">
    <source>
        <dbReference type="Proteomes" id="UP000887579"/>
    </source>
</evidence>
<proteinExistence type="predicted"/>
<reference evidence="2" key="1">
    <citation type="submission" date="2022-11" db="UniProtKB">
        <authorList>
            <consortium name="WormBaseParasite"/>
        </authorList>
    </citation>
    <scope>IDENTIFICATION</scope>
</reference>
<accession>A0AC34FPU7</accession>
<dbReference type="WBParaSite" id="ES5_v2.g19368.t1">
    <property type="protein sequence ID" value="ES5_v2.g19368.t1"/>
    <property type="gene ID" value="ES5_v2.g19368"/>
</dbReference>
<dbReference type="Proteomes" id="UP000887579">
    <property type="component" value="Unplaced"/>
</dbReference>
<protein>
    <submittedName>
        <fullName evidence="2">Uncharacterized protein</fullName>
    </submittedName>
</protein>
<organism evidence="1 2">
    <name type="scientific">Panagrolaimus sp. ES5</name>
    <dbReference type="NCBI Taxonomy" id="591445"/>
    <lineage>
        <taxon>Eukaryota</taxon>
        <taxon>Metazoa</taxon>
        <taxon>Ecdysozoa</taxon>
        <taxon>Nematoda</taxon>
        <taxon>Chromadorea</taxon>
        <taxon>Rhabditida</taxon>
        <taxon>Tylenchina</taxon>
        <taxon>Panagrolaimomorpha</taxon>
        <taxon>Panagrolaimoidea</taxon>
        <taxon>Panagrolaimidae</taxon>
        <taxon>Panagrolaimus</taxon>
    </lineage>
</organism>
<sequence length="496" mass="57312">MRLPRCQLLLLLLLSVVFLVNGQFVPGKTCFCKDSEAVEACSCITDSIDAYNNEKVYPLLHRLLQKDFFKFYKVNMENPCPFWREDRQCGSSQCSIEHCDDEVPEALKISRAILSTISKSSSSSSKEVLDENENSKKTEEEQCVSSSNQFDPLDRTLSEGDRAQLREMENFDDSNDKFCDMGDENSLDMHYVNLLKNPERYTGYKGNSALKVWQAIYQENCFKPDPKFDKNFLLHPTTVGLCLEKRVFYRLISGLHTAITISIASYNYKPAPGGFGDGTWYRNIEMFKGRFGTKWSEEGPQRLKNLYFVYLLELRALVKAAPYLQKELFYTGNEEEDQETRQMIESLMEIAKNFKDHFDETEMFTGIDSHARSLREEFRQHFLNISRIMDCVDCDKCRLWGKLQTHGMGTALKILFSDLPHSYYQQSADGTVQIPFQLTRIMDCVDCDKCRLWGKLQTHGMGTALKILFSDLPHSYYQQSADGTVQIPFQLTRFVF</sequence>
<name>A0AC34FPU7_9BILA</name>
<evidence type="ECO:0000313" key="2">
    <source>
        <dbReference type="WBParaSite" id="ES5_v2.g19368.t1"/>
    </source>
</evidence>